<gene>
    <name evidence="1" type="ORF">GOOTI_221_00150</name>
</gene>
<accession>H5TSL4</accession>
<sequence length="63" mass="6822">MSALIDYNTNEYISEATDEQIEASRAAGEVGVITIDAETGKVLHPGADKAVWPNQRDAYVDLV</sequence>
<organism evidence="1 2">
    <name type="scientific">Gordonia otitidis (strain DSM 44809 / CCUG 52243 / JCM 12355 / NBRC 100426 / IFM 10032)</name>
    <dbReference type="NCBI Taxonomy" id="1108044"/>
    <lineage>
        <taxon>Bacteria</taxon>
        <taxon>Bacillati</taxon>
        <taxon>Actinomycetota</taxon>
        <taxon>Actinomycetes</taxon>
        <taxon>Mycobacteriales</taxon>
        <taxon>Gordoniaceae</taxon>
        <taxon>Gordonia</taxon>
    </lineage>
</organism>
<evidence type="ECO:0000313" key="1">
    <source>
        <dbReference type="EMBL" id="GAB36472.1"/>
    </source>
</evidence>
<dbReference type="RefSeq" id="WP_007240653.1">
    <property type="nucleotide sequence ID" value="NZ_BAFB01000221.1"/>
</dbReference>
<proteinExistence type="predicted"/>
<protein>
    <submittedName>
        <fullName evidence="1">Uncharacterized protein</fullName>
    </submittedName>
</protein>
<dbReference type="EMBL" id="BAFB01000221">
    <property type="protein sequence ID" value="GAB36472.1"/>
    <property type="molecule type" value="Genomic_DNA"/>
</dbReference>
<keyword evidence="2" id="KW-1185">Reference proteome</keyword>
<dbReference type="Proteomes" id="UP000005038">
    <property type="component" value="Unassembled WGS sequence"/>
</dbReference>
<reference evidence="1" key="1">
    <citation type="submission" date="2012-02" db="EMBL/GenBank/DDBJ databases">
        <title>Whole genome shotgun sequence of Gordonia otitidis NBRC 100426.</title>
        <authorList>
            <person name="Yoshida I."/>
            <person name="Hosoyama A."/>
            <person name="Tsuchikane K."/>
            <person name="Katsumata H."/>
            <person name="Yamazaki S."/>
            <person name="Fujita N."/>
        </authorList>
    </citation>
    <scope>NUCLEOTIDE SEQUENCE [LARGE SCALE GENOMIC DNA]</scope>
    <source>
        <strain evidence="1">NBRC 100426</strain>
    </source>
</reference>
<evidence type="ECO:0000313" key="2">
    <source>
        <dbReference type="Proteomes" id="UP000005038"/>
    </source>
</evidence>
<comment type="caution">
    <text evidence="1">The sequence shown here is derived from an EMBL/GenBank/DDBJ whole genome shotgun (WGS) entry which is preliminary data.</text>
</comment>
<dbReference type="STRING" id="1108044.GOOTI_221_00150"/>
<dbReference type="AlphaFoldDB" id="H5TSL4"/>
<name>H5TSL4_GORO1</name>